<dbReference type="AlphaFoldDB" id="A0A7L4ZKQ5"/>
<feature type="active site" description="Charge relay system" evidence="5">
    <location>
        <position position="143"/>
    </location>
</feature>
<evidence type="ECO:0000256" key="3">
    <source>
        <dbReference type="ARBA" id="ARBA00022801"/>
    </source>
</evidence>
<evidence type="ECO:0000259" key="7">
    <source>
        <dbReference type="Pfam" id="PF00082"/>
    </source>
</evidence>
<accession>A0A7L4ZKQ5</accession>
<evidence type="ECO:0000313" key="9">
    <source>
        <dbReference type="Proteomes" id="UP000464657"/>
    </source>
</evidence>
<keyword evidence="3 5" id="KW-0378">Hydrolase</keyword>
<dbReference type="EMBL" id="CP019288">
    <property type="protein sequence ID" value="QHI37293.1"/>
    <property type="molecule type" value="Genomic_DNA"/>
</dbReference>
<dbReference type="InterPro" id="IPR036852">
    <property type="entry name" value="Peptidase_S8/S53_dom_sf"/>
</dbReference>
<dbReference type="PROSITE" id="PS00136">
    <property type="entry name" value="SUBTILASE_ASP"/>
    <property type="match status" value="1"/>
</dbReference>
<proteinExistence type="inferred from homology"/>
<reference evidence="8 9" key="1">
    <citation type="journal article" date="2013" name="Int. J. Syst. Evol. Microbiol.">
        <title>Kordia antarctica sp. nov., isolated from Antarctic seawater.</title>
        <authorList>
            <person name="Baek K."/>
            <person name="Choi A."/>
            <person name="Kang I."/>
            <person name="Lee K."/>
            <person name="Cho J.C."/>
        </authorList>
    </citation>
    <scope>NUCLEOTIDE SEQUENCE [LARGE SCALE GENOMIC DNA]</scope>
    <source>
        <strain evidence="8 9">IMCC3317</strain>
    </source>
</reference>
<gene>
    <name evidence="8" type="primary">isp_2</name>
    <name evidence="8" type="ORF">IMCC3317_26720</name>
</gene>
<dbReference type="PROSITE" id="PS00138">
    <property type="entry name" value="SUBTILASE_SER"/>
    <property type="match status" value="1"/>
</dbReference>
<dbReference type="InterPro" id="IPR050131">
    <property type="entry name" value="Peptidase_S8_subtilisin-like"/>
</dbReference>
<dbReference type="Pfam" id="PF00082">
    <property type="entry name" value="Peptidase_S8"/>
    <property type="match status" value="1"/>
</dbReference>
<evidence type="ECO:0000256" key="5">
    <source>
        <dbReference type="PROSITE-ProRule" id="PRU01240"/>
    </source>
</evidence>
<evidence type="ECO:0000256" key="1">
    <source>
        <dbReference type="ARBA" id="ARBA00011073"/>
    </source>
</evidence>
<dbReference type="OrthoDB" id="9798386at2"/>
<dbReference type="CDD" id="cd00306">
    <property type="entry name" value="Peptidases_S8_S53"/>
    <property type="match status" value="1"/>
</dbReference>
<feature type="active site" description="Charge relay system" evidence="5">
    <location>
        <position position="349"/>
    </location>
</feature>
<dbReference type="RefSeq" id="WP_160129934.1">
    <property type="nucleotide sequence ID" value="NZ_CP019288.1"/>
</dbReference>
<keyword evidence="4 5" id="KW-0720">Serine protease</keyword>
<sequence>MGTSRFIIGFKKEVDMTEMFKNKEFKEILKSSNCKKCWSLCNCHNDFHFDICSDDNDSFLFDDENKYVFEFFETVKKEELEDRFKAIQGTIDLIEDDMPVSFFPNSVASLSDNKEVKTPFGVINYNSKSTKLNGEGVTVAIIDSGIDYKHPHFSGNKSKMKFGFNFSARDYTQIFNFMDDNGHGTNVSGIIIANSTKNDDPEGIAKMVNLLSFKVNTRTPEKRVYISNVYNAIKMAYHLGADVINNSWYIDDGKQSGILNQLFEELADSACILVFGAGNRGQDINRTYPQNTGNTIVVGGLGFDGKKIESSDFGEKVTVWAPAENISTTKKMTGSRNPSILTEKVTGTSIATPFVTATIALLKQKNKSIKFEEVVKRLQRGNKVLLDKDTGHYGYILDIIKTIN</sequence>
<dbReference type="InterPro" id="IPR015500">
    <property type="entry name" value="Peptidase_S8_subtilisin-rel"/>
</dbReference>
<dbReference type="SUPFAM" id="SSF52743">
    <property type="entry name" value="Subtilisin-like"/>
    <property type="match status" value="1"/>
</dbReference>
<dbReference type="PANTHER" id="PTHR43806:SF11">
    <property type="entry name" value="CEREVISIN-RELATED"/>
    <property type="match status" value="1"/>
</dbReference>
<dbReference type="KEGG" id="kan:IMCC3317_26720"/>
<evidence type="ECO:0000256" key="4">
    <source>
        <dbReference type="ARBA" id="ARBA00022825"/>
    </source>
</evidence>
<evidence type="ECO:0000313" key="8">
    <source>
        <dbReference type="EMBL" id="QHI37293.1"/>
    </source>
</evidence>
<feature type="domain" description="Peptidase S8/S53" evidence="7">
    <location>
        <begin position="134"/>
        <end position="374"/>
    </location>
</feature>
<protein>
    <submittedName>
        <fullName evidence="8">Intracellular serine protease</fullName>
        <ecNumber evidence="8">3.4.21.-</ecNumber>
    </submittedName>
</protein>
<comment type="similarity">
    <text evidence="1 5 6">Belongs to the peptidase S8 family.</text>
</comment>
<organism evidence="8 9">
    <name type="scientific">Kordia antarctica</name>
    <dbReference type="NCBI Taxonomy" id="1218801"/>
    <lineage>
        <taxon>Bacteria</taxon>
        <taxon>Pseudomonadati</taxon>
        <taxon>Bacteroidota</taxon>
        <taxon>Flavobacteriia</taxon>
        <taxon>Flavobacteriales</taxon>
        <taxon>Flavobacteriaceae</taxon>
        <taxon>Kordia</taxon>
    </lineage>
</organism>
<feature type="active site" description="Charge relay system" evidence="5">
    <location>
        <position position="183"/>
    </location>
</feature>
<keyword evidence="9" id="KW-1185">Reference proteome</keyword>
<dbReference type="GO" id="GO:0006508">
    <property type="term" value="P:proteolysis"/>
    <property type="evidence" value="ECO:0007669"/>
    <property type="project" value="UniProtKB-KW"/>
</dbReference>
<name>A0A7L4ZKQ5_9FLAO</name>
<dbReference type="EC" id="3.4.21.-" evidence="8"/>
<dbReference type="InterPro" id="IPR000209">
    <property type="entry name" value="Peptidase_S8/S53_dom"/>
</dbReference>
<dbReference type="InterPro" id="IPR023828">
    <property type="entry name" value="Peptidase_S8_Ser-AS"/>
</dbReference>
<evidence type="ECO:0000256" key="6">
    <source>
        <dbReference type="RuleBase" id="RU003355"/>
    </source>
</evidence>
<dbReference type="GO" id="GO:0004252">
    <property type="term" value="F:serine-type endopeptidase activity"/>
    <property type="evidence" value="ECO:0007669"/>
    <property type="project" value="UniProtKB-UniRule"/>
</dbReference>
<dbReference type="PROSITE" id="PS51892">
    <property type="entry name" value="SUBTILASE"/>
    <property type="match status" value="1"/>
</dbReference>
<dbReference type="PRINTS" id="PR00723">
    <property type="entry name" value="SUBTILISIN"/>
</dbReference>
<dbReference type="InterPro" id="IPR023827">
    <property type="entry name" value="Peptidase_S8_Asp-AS"/>
</dbReference>
<evidence type="ECO:0000256" key="2">
    <source>
        <dbReference type="ARBA" id="ARBA00022670"/>
    </source>
</evidence>
<dbReference type="PANTHER" id="PTHR43806">
    <property type="entry name" value="PEPTIDASE S8"/>
    <property type="match status" value="1"/>
</dbReference>
<dbReference type="Gene3D" id="3.40.50.200">
    <property type="entry name" value="Peptidase S8/S53 domain"/>
    <property type="match status" value="1"/>
</dbReference>
<keyword evidence="2 5" id="KW-0645">Protease</keyword>
<dbReference type="Proteomes" id="UP000464657">
    <property type="component" value="Chromosome"/>
</dbReference>